<accession>A0A2T1HP76</accession>
<reference evidence="3" key="1">
    <citation type="submission" date="2018-03" db="EMBL/GenBank/DDBJ databases">
        <authorList>
            <person name="Sun L."/>
            <person name="Liu H."/>
            <person name="Chen W."/>
            <person name="Huang K."/>
            <person name="Liu W."/>
            <person name="Gao X."/>
        </authorList>
    </citation>
    <scope>NUCLEOTIDE SEQUENCE [LARGE SCALE GENOMIC DNA]</scope>
    <source>
        <strain evidence="3">SH9</strain>
    </source>
</reference>
<name>A0A2T1HP76_9HYPH</name>
<evidence type="ECO:0000313" key="2">
    <source>
        <dbReference type="EMBL" id="PSC03417.1"/>
    </source>
</evidence>
<feature type="transmembrane region" description="Helical" evidence="1">
    <location>
        <begin position="74"/>
        <end position="91"/>
    </location>
</feature>
<evidence type="ECO:0000256" key="1">
    <source>
        <dbReference type="SAM" id="Phobius"/>
    </source>
</evidence>
<proteinExistence type="predicted"/>
<keyword evidence="3" id="KW-1185">Reference proteome</keyword>
<dbReference type="Pfam" id="PF06912">
    <property type="entry name" value="DUF1275"/>
    <property type="match status" value="1"/>
</dbReference>
<dbReference type="PANTHER" id="PTHR37314:SF4">
    <property type="entry name" value="UPF0700 TRANSMEMBRANE PROTEIN YOAK"/>
    <property type="match status" value="1"/>
</dbReference>
<dbReference type="AlphaFoldDB" id="A0A2T1HP76"/>
<dbReference type="PANTHER" id="PTHR37314">
    <property type="entry name" value="SLR0142 PROTEIN"/>
    <property type="match status" value="1"/>
</dbReference>
<dbReference type="EMBL" id="PVZS01000026">
    <property type="protein sequence ID" value="PSC03417.1"/>
    <property type="molecule type" value="Genomic_DNA"/>
</dbReference>
<sequence>MTALAGYVDAIGFLRLGGLYTSFMSGNTTQLGILAAHGDWAHVFWPASLLAMFFAGAVTGGLVALLAGGRRAPAVLGLEALCLAIALAAPILHEPEAVAMLPLAFAMGAQNAALQLKAGARPGTTFVTGTLFSAGNALAQALAGVGPRWGWTSHLLVWISMLAGAGLGAIAHGRMGLEALLYPAALSAALAFATLAMAAGASSAKAG</sequence>
<keyword evidence="1" id="KW-1133">Transmembrane helix</keyword>
<dbReference type="InterPro" id="IPR010699">
    <property type="entry name" value="DUF1275"/>
</dbReference>
<organism evidence="2 3">
    <name type="scientific">Alsobacter soli</name>
    <dbReference type="NCBI Taxonomy" id="2109933"/>
    <lineage>
        <taxon>Bacteria</taxon>
        <taxon>Pseudomonadati</taxon>
        <taxon>Pseudomonadota</taxon>
        <taxon>Alphaproteobacteria</taxon>
        <taxon>Hyphomicrobiales</taxon>
        <taxon>Alsobacteraceae</taxon>
        <taxon>Alsobacter</taxon>
    </lineage>
</organism>
<keyword evidence="1" id="KW-0812">Transmembrane</keyword>
<feature type="transmembrane region" description="Helical" evidence="1">
    <location>
        <begin position="43"/>
        <end position="67"/>
    </location>
</feature>
<evidence type="ECO:0000313" key="3">
    <source>
        <dbReference type="Proteomes" id="UP000239772"/>
    </source>
</evidence>
<feature type="transmembrane region" description="Helical" evidence="1">
    <location>
        <begin position="155"/>
        <end position="173"/>
    </location>
</feature>
<gene>
    <name evidence="2" type="ORF">SLNSH_19040</name>
</gene>
<dbReference type="Proteomes" id="UP000239772">
    <property type="component" value="Unassembled WGS sequence"/>
</dbReference>
<feature type="transmembrane region" description="Helical" evidence="1">
    <location>
        <begin position="180"/>
        <end position="201"/>
    </location>
</feature>
<keyword evidence="1" id="KW-0472">Membrane</keyword>
<protein>
    <submittedName>
        <fullName evidence="2">DUF1275 domain-containing protein</fullName>
    </submittedName>
</protein>
<comment type="caution">
    <text evidence="2">The sequence shown here is derived from an EMBL/GenBank/DDBJ whole genome shotgun (WGS) entry which is preliminary data.</text>
</comment>
<dbReference type="OrthoDB" id="885342at2"/>